<reference evidence="1" key="1">
    <citation type="journal article" date="2023" name="bioRxiv">
        <title>Improved chromosome-level genome assembly for marigold (Tagetes erecta).</title>
        <authorList>
            <person name="Jiang F."/>
            <person name="Yuan L."/>
            <person name="Wang S."/>
            <person name="Wang H."/>
            <person name="Xu D."/>
            <person name="Wang A."/>
            <person name="Fan W."/>
        </authorList>
    </citation>
    <scope>NUCLEOTIDE SEQUENCE</scope>
    <source>
        <strain evidence="1">WSJ</strain>
        <tissue evidence="1">Leaf</tissue>
    </source>
</reference>
<organism evidence="1 2">
    <name type="scientific">Tagetes erecta</name>
    <name type="common">African marigold</name>
    <dbReference type="NCBI Taxonomy" id="13708"/>
    <lineage>
        <taxon>Eukaryota</taxon>
        <taxon>Viridiplantae</taxon>
        <taxon>Streptophyta</taxon>
        <taxon>Embryophyta</taxon>
        <taxon>Tracheophyta</taxon>
        <taxon>Spermatophyta</taxon>
        <taxon>Magnoliopsida</taxon>
        <taxon>eudicotyledons</taxon>
        <taxon>Gunneridae</taxon>
        <taxon>Pentapetalae</taxon>
        <taxon>asterids</taxon>
        <taxon>campanulids</taxon>
        <taxon>Asterales</taxon>
        <taxon>Asteraceae</taxon>
        <taxon>Asteroideae</taxon>
        <taxon>Heliantheae alliance</taxon>
        <taxon>Tageteae</taxon>
        <taxon>Tagetes</taxon>
    </lineage>
</organism>
<dbReference type="Proteomes" id="UP001229421">
    <property type="component" value="Unassembled WGS sequence"/>
</dbReference>
<proteinExistence type="predicted"/>
<sequence length="277" mass="31626">MCIAVFLWQSHPLYPFLLLLNRDEYHDRPTEPLKWWEGGQILGGRDVTAGGTWLASSREGRVAFITNVREATQISAAKSRGDLPVRFLQSNKNPMEFAEEISKEADQYNGFNLLIADILSMTMVYVTNRLKGDNCYISTVPPGVHVLSNASLDSPWPKAQRLEHGFRDLLNEYGAGEIPIKEMVDKLMGNTIKDDISMLPRIYNSEFEYQLSSVFVNTVSTKGRYGTRSTSALAVKVNSEVFFYEKHLENDLWKEQSETYTIEKNDNQESFTRDLDF</sequence>
<evidence type="ECO:0000313" key="1">
    <source>
        <dbReference type="EMBL" id="KAK1440882.1"/>
    </source>
</evidence>
<dbReference type="PANTHER" id="PTHR17985:SF16">
    <property type="entry name" value="TRANSPORT_GOLGI ORGANIZATION-LIKE PROTEIN (DUF833)"/>
    <property type="match status" value="1"/>
</dbReference>
<accession>A0AAD8PCD9</accession>
<evidence type="ECO:0000313" key="2">
    <source>
        <dbReference type="Proteomes" id="UP001229421"/>
    </source>
</evidence>
<protein>
    <submittedName>
        <fullName evidence="1">Uncharacterized protein</fullName>
    </submittedName>
</protein>
<comment type="caution">
    <text evidence="1">The sequence shown here is derived from an EMBL/GenBank/DDBJ whole genome shotgun (WGS) entry which is preliminary data.</text>
</comment>
<gene>
    <name evidence="1" type="ORF">QVD17_06715</name>
</gene>
<dbReference type="InterPro" id="IPR008551">
    <property type="entry name" value="TANGO2"/>
</dbReference>
<dbReference type="Pfam" id="PF05742">
    <property type="entry name" value="TANGO2"/>
    <property type="match status" value="1"/>
</dbReference>
<dbReference type="PANTHER" id="PTHR17985">
    <property type="entry name" value="SER/THR-RICH PROTEIN T10 IN DGCR REGION"/>
    <property type="match status" value="1"/>
</dbReference>
<name>A0AAD8PCD9_TARER</name>
<dbReference type="AlphaFoldDB" id="A0AAD8PCD9"/>
<keyword evidence="2" id="KW-1185">Reference proteome</keyword>
<dbReference type="EMBL" id="JAUHHV010000001">
    <property type="protein sequence ID" value="KAK1440882.1"/>
    <property type="molecule type" value="Genomic_DNA"/>
</dbReference>